<sequence>MGFGDYVKAGWGKVKEKGSWIVENPGLAAGALAHGLNYIDPRFGQVGGLVGSLGERLAKATLGEDSAITKNLKAFNKALGFIFVLFWLISYEHGPKMESGWRGNGISTYWEKRPRDTRDQ</sequence>
<reference evidence="1" key="2">
    <citation type="journal article" date="2007" name="Science">
        <title>Draft genome sequence of the sexually transmitted pathogen Trichomonas vaginalis.</title>
        <authorList>
            <person name="Carlton J.M."/>
            <person name="Hirt R.P."/>
            <person name="Silva J.C."/>
            <person name="Delcher A.L."/>
            <person name="Schatz M."/>
            <person name="Zhao Q."/>
            <person name="Wortman J.R."/>
            <person name="Bidwell S.L."/>
            <person name="Alsmark U.C.M."/>
            <person name="Besteiro S."/>
            <person name="Sicheritz-Ponten T."/>
            <person name="Noel C.J."/>
            <person name="Dacks J.B."/>
            <person name="Foster P.G."/>
            <person name="Simillion C."/>
            <person name="Van de Peer Y."/>
            <person name="Miranda-Saavedra D."/>
            <person name="Barton G.J."/>
            <person name="Westrop G.D."/>
            <person name="Mueller S."/>
            <person name="Dessi D."/>
            <person name="Fiori P.L."/>
            <person name="Ren Q."/>
            <person name="Paulsen I."/>
            <person name="Zhang H."/>
            <person name="Bastida-Corcuera F.D."/>
            <person name="Simoes-Barbosa A."/>
            <person name="Brown M.T."/>
            <person name="Hayes R.D."/>
            <person name="Mukherjee M."/>
            <person name="Okumura C.Y."/>
            <person name="Schneider R."/>
            <person name="Smith A.J."/>
            <person name="Vanacova S."/>
            <person name="Villalvazo M."/>
            <person name="Haas B.J."/>
            <person name="Pertea M."/>
            <person name="Feldblyum T.V."/>
            <person name="Utterback T.R."/>
            <person name="Shu C.L."/>
            <person name="Osoegawa K."/>
            <person name="de Jong P.J."/>
            <person name="Hrdy I."/>
            <person name="Horvathova L."/>
            <person name="Zubacova Z."/>
            <person name="Dolezal P."/>
            <person name="Malik S.B."/>
            <person name="Logsdon J.M. Jr."/>
            <person name="Henze K."/>
            <person name="Gupta A."/>
            <person name="Wang C.C."/>
            <person name="Dunne R.L."/>
            <person name="Upcroft J.A."/>
            <person name="Upcroft P."/>
            <person name="White O."/>
            <person name="Salzberg S.L."/>
            <person name="Tang P."/>
            <person name="Chiu C.-H."/>
            <person name="Lee Y.-S."/>
            <person name="Embley T.M."/>
            <person name="Coombs G.H."/>
            <person name="Mottram J.C."/>
            <person name="Tachezy J."/>
            <person name="Fraser-Liggett C.M."/>
            <person name="Johnson P.J."/>
        </authorList>
    </citation>
    <scope>NUCLEOTIDE SEQUENCE [LARGE SCALE GENOMIC DNA]</scope>
    <source>
        <strain evidence="1">G3</strain>
    </source>
</reference>
<name>A2G344_TRIV3</name>
<dbReference type="Proteomes" id="UP000001542">
    <property type="component" value="Unassembled WGS sequence"/>
</dbReference>
<keyword evidence="2" id="KW-1185">Reference proteome</keyword>
<dbReference type="EMBL" id="DS114311">
    <property type="protein sequence ID" value="EAX88424.1"/>
    <property type="molecule type" value="Genomic_DNA"/>
</dbReference>
<dbReference type="VEuPathDB" id="TrichDB:TVAGG3_0643590"/>
<dbReference type="AlphaFoldDB" id="A2G344"/>
<protein>
    <submittedName>
        <fullName evidence="1">Uncharacterized protein</fullName>
    </submittedName>
</protein>
<organism evidence="1 2">
    <name type="scientific">Trichomonas vaginalis (strain ATCC PRA-98 / G3)</name>
    <dbReference type="NCBI Taxonomy" id="412133"/>
    <lineage>
        <taxon>Eukaryota</taxon>
        <taxon>Metamonada</taxon>
        <taxon>Parabasalia</taxon>
        <taxon>Trichomonadida</taxon>
        <taxon>Trichomonadidae</taxon>
        <taxon>Trichomonas</taxon>
    </lineage>
</organism>
<gene>
    <name evidence="1" type="ORF">TVAG_362980</name>
</gene>
<dbReference type="KEGG" id="tva:4746083"/>
<proteinExistence type="predicted"/>
<evidence type="ECO:0000313" key="1">
    <source>
        <dbReference type="EMBL" id="EAX88424.1"/>
    </source>
</evidence>
<reference evidence="1" key="1">
    <citation type="submission" date="2006-10" db="EMBL/GenBank/DDBJ databases">
        <authorList>
            <person name="Amadeo P."/>
            <person name="Zhao Q."/>
            <person name="Wortman J."/>
            <person name="Fraser-Liggett C."/>
            <person name="Carlton J."/>
        </authorList>
    </citation>
    <scope>NUCLEOTIDE SEQUENCE</scope>
    <source>
        <strain evidence="1">G3</strain>
    </source>
</reference>
<dbReference type="InParanoid" id="A2G344"/>
<dbReference type="VEuPathDB" id="TrichDB:TVAG_362980"/>
<accession>A2G344</accession>
<evidence type="ECO:0000313" key="2">
    <source>
        <dbReference type="Proteomes" id="UP000001542"/>
    </source>
</evidence>
<dbReference type="RefSeq" id="XP_001301354.1">
    <property type="nucleotide sequence ID" value="XM_001301353.1"/>
</dbReference>